<protein>
    <submittedName>
        <fullName evidence="1">Uncharacterized protein</fullName>
    </submittedName>
</protein>
<keyword evidence="2" id="KW-1185">Reference proteome</keyword>
<dbReference type="Proteomes" id="UP000266673">
    <property type="component" value="Unassembled WGS sequence"/>
</dbReference>
<evidence type="ECO:0000313" key="1">
    <source>
        <dbReference type="EMBL" id="RIB15991.1"/>
    </source>
</evidence>
<name>A0A397V242_9GLOM</name>
<organism evidence="1 2">
    <name type="scientific">Gigaspora rosea</name>
    <dbReference type="NCBI Taxonomy" id="44941"/>
    <lineage>
        <taxon>Eukaryota</taxon>
        <taxon>Fungi</taxon>
        <taxon>Fungi incertae sedis</taxon>
        <taxon>Mucoromycota</taxon>
        <taxon>Glomeromycotina</taxon>
        <taxon>Glomeromycetes</taxon>
        <taxon>Diversisporales</taxon>
        <taxon>Gigasporaceae</taxon>
        <taxon>Gigaspora</taxon>
    </lineage>
</organism>
<dbReference type="OrthoDB" id="2433538at2759"/>
<comment type="caution">
    <text evidence="1">The sequence shown here is derived from an EMBL/GenBank/DDBJ whole genome shotgun (WGS) entry which is preliminary data.</text>
</comment>
<proteinExistence type="predicted"/>
<dbReference type="EMBL" id="QKWP01000709">
    <property type="protein sequence ID" value="RIB15991.1"/>
    <property type="molecule type" value="Genomic_DNA"/>
</dbReference>
<sequence>MFSASIRDKGDKKILETNTRNKSEEHIDIIAKFKACHNRTTIENLWASFEKLFRIDTRGTTNDQGSMSLVSKYDEQNDAFCDNILMVVDIYANDFDHCNIASFIGCKLPSDRGYGPNTGQMLWSMGKSLEEARLKDVKDNLNWIVLNNRTVEEFELSLELPELSKCAYKKKDQKLEKKEKEKPLLIY</sequence>
<evidence type="ECO:0000313" key="2">
    <source>
        <dbReference type="Proteomes" id="UP000266673"/>
    </source>
</evidence>
<accession>A0A397V242</accession>
<reference evidence="1 2" key="1">
    <citation type="submission" date="2018-06" db="EMBL/GenBank/DDBJ databases">
        <title>Comparative genomics reveals the genomic features of Rhizophagus irregularis, R. cerebriforme, R. diaphanum and Gigaspora rosea, and their symbiotic lifestyle signature.</title>
        <authorList>
            <person name="Morin E."/>
            <person name="San Clemente H."/>
            <person name="Chen E.C.H."/>
            <person name="De La Providencia I."/>
            <person name="Hainaut M."/>
            <person name="Kuo A."/>
            <person name="Kohler A."/>
            <person name="Murat C."/>
            <person name="Tang N."/>
            <person name="Roy S."/>
            <person name="Loubradou J."/>
            <person name="Henrissat B."/>
            <person name="Grigoriev I.V."/>
            <person name="Corradi N."/>
            <person name="Roux C."/>
            <person name="Martin F.M."/>
        </authorList>
    </citation>
    <scope>NUCLEOTIDE SEQUENCE [LARGE SCALE GENOMIC DNA]</scope>
    <source>
        <strain evidence="1 2">DAOM 194757</strain>
    </source>
</reference>
<dbReference type="AlphaFoldDB" id="A0A397V242"/>
<gene>
    <name evidence="1" type="ORF">C2G38_2191150</name>
</gene>